<feature type="transmembrane region" description="Helical" evidence="1">
    <location>
        <begin position="2728"/>
        <end position="2752"/>
    </location>
</feature>
<dbReference type="EMBL" id="CAJJDN010000106">
    <property type="protein sequence ID" value="CAD8114528.1"/>
    <property type="molecule type" value="Genomic_DNA"/>
</dbReference>
<keyword evidence="1" id="KW-0812">Transmembrane</keyword>
<sequence length="3051" mass="356661">MTILVLLWVPYIVFCQFKNNLKCYYEYDDKQLELDTSKPQIKMIEIQALATDGHTNGFGFWSKYIAYIDINIENTFYKPFDDPICQTEVCKFNGFYFLKLLDENQLNFAAIILNMNDNPISLTHEIYLFDQNSEIINHASINFEASQYEAIWYYTSILYSSNDQNLRFFTNYNNQLVTFQYQIMTEKITIILGGYKNDLSQNFVNDQGPLLYFKGHFSPIQEYVSFLYNEQAFNIFFSQCPFQIQKTIQDKSDILRQFDSSSFENDLELSFFLFPTKNSRYTIQCWIKQNYIKAFEYYLKNQEVAYYQLEQSAFSLTQPYMIDLGIKGEQLLDFYYSIDFQNNNQTVIHFKAEFIKIPLAIPQYQDEEQNQYNTLAITKDYLYDKTQQWHFVVIDQGRNAVNGAKMQIRFYFVNEQPLIYYLGTQNQNSQFSGSVIQCTLLFREMISMPKSKTLFGSFVIITGQQEDNNDGYQCDSSCKDCNGPTRYHCISCQTELNYFLTQFNSCECLYLNEYNEKTQKCDPIEISQNFIITKEDLIEQNCQFGYFLVLFKNQYFCIQCPQYHETGIFCGNCFHESFTWYIKPICTFDYLQEQSTYAYIKYQRSSIDVDIYYIDNEMELQLLEGASEFCEPTQLGCQFSMKFHLGTQIRMKCKTNRYYDSYQCQTCVRLCIICQSKDICLNCIENHYFNYQSKICQPCPKECKTCQNAPENDFGYKCLTCQEQYTLNHQGQCKQCGIYCQYCQEDLNIKTQEYFIRCLKCIDTKIMSIRFNGIDCKIVIIPNCQYGFLVSKSDYFGYNAFDYNFQPSNDLSDEKSICALCQDKLSYQFDIDICIDHQEYMSCYIGLISNFILEGVDYGVLPTCLISNQHQAITVIGDLCTNSQTNCYWCYTKKIKSNAYCLQCLQGYYSSRLTGQCQLCPENLHCKTCYHSTIGYNDEWKKNIVLFINFLRIQTNVSYFFWNQDQSQNLDDYEIICTSCYFGYVLKNNKCIKYCDQSCQSCVFIDDQYICQFCSQNIYHNLLSLVDNQCSICPSYCLLCRQRTENEIKILNSLFVQNQKNRIYTYQCLKPFQNQETLSYDTIFGQFIPCQNSQICQNVVNYELNLYCSEQDYQTQFQLIEDPDLKNSFKKKNVLFSELLQQNQQGNSFSIFEDDAIYDIMNRKNIKKIQLILKSNIDQVCSIPQLSYITQSFSKNVFSAIDIQLIMKSVIETELKVIIYEELQFIDFTLLRFENVEFIIQSNIYHKKVNAQSFKEIEMQLQKVVVSTTSLEVSTFISFQFFQLNKISFNQVIIKNLNMNNNRQKSFFQFEFQSKQKISIQIEDFSILNSIIENTNILEFKSIYIQSVSFNQIKINSNFRNTSLISLINDNVLEQIKVTNFTQQGKLQDSEPFFLLDYALQTIIEKIDLKNLDIIDSTFLQLERSGQINYFSIYNCFSHGQASFINNNRENQLAKQISLTYKINNLDVKNLISSSNSQVLYFQAFNSITSEIIIKNIAFEQIIINEEETILNQQLTYLIYIQLQNAIIQSCNIIRGLGISEFIFVNLQSLQITDLQATQPQILLLHQYYDCSNIFQSNTKYPNLIKLFDVKNVKFEDFKITRLNFVNSALISYTKQQKTSSSNRDNFEIKDFLIKNNIIITSQKDASASLISIISNQMIYVEFKYVEFNNNWLHNYQQNLLKASAVALLINSPSGIIKIKQSKVYNNFATNTTESVINIISEQIIFDNIQFINNSNQNVQRLLLNIDWQFPQNMEINENNLKSIFQYKNAYGNSYLEADLVVIQNSQIQNSQGLNGVGLYINAQIVKLINLQFLNLTTFFKYNEENGGCIFIKIPISGCKIEIQNIIAQNIITKDYGSFLFIQSNHDKLNLTINNLTLTECISKKGSAFYAAFQKNSLQNLIRLKNIIIKNQQVALLNYLKQILNNQIVLLDLNNRVLIYVENAVLFLEDILIEKIFRESFLESLDQGNITINQITITDGTPTRKNTILIQPREDLSTTILIMGVQFKNFKQYEDEIQEICEIQQITYKINNMQCSSKANSNVKQLILDDQKDQEEQIKCLYQKIQFTNITNQQSVIAITSIKSNDLIVMIGIHLYNNDYSKSVCGLIYLQINKKPFVTFSIVIQDLMINNNFCGKAGCLYINSDVFDQTSTLQTQNRLLTSNPEQNLQILNHDLTIQNYQCFENVADFGTCLFSNQTNLIILNSIFFNNQAIVIGGAMYFCGNQSFQFIVNCNVFNNSAYIAGAIYFQDSLRQDIKKFNSLVIDNQASYFGQNIVQTPTHLSITLNNYRYIYDTFIVEKTIYNLVESINNTEVYQQNVIFLPSGTPIKQYKKFNKNTELLESQNLTFRIVALDDQNFKLNNLTNSKCFLEAFIFDIEKNKVQENQDQKLLSQKTVSFDSNTNDYNLDDLIIYFDSENTNKTYLQLVITCTSIQIPQYDENNVIIQSFHNNYKLFVNINTFKCRVGEIKSLQDYSCHECDPTLDQYSNQLNLNKCYIRDEQSTINVTSFGLNLRLGFWRPYFDNNFIEECQNLKENCLGEWNYGDSSCYMGHIGALCEQCDIKNIRGNGYFSQSQQYSCGSCENINYNAAQIMGFSIWSLITIILSVKGANSAQNQQFQFSNIIKSAYSIESPYLIKILTNYLQIISSLTTFKLSLPVNFFNFLNGVGNPIQHISYSMDCFLIEMSDLDIHYIRLIWQLLLPCVYFTILSIIYSMLIYTEYVKYKGPIVMTALIYMYIYFQPSIIGSFIALISTRRISDIPWIQANVAFRFDTSIHLKWVLYFCIPFLFLFGILIPLGMLLSLFQIRNKLIYKRGKSLLGYLYYEYKPKAYFWEIVKIITKELLILALIYYEDSIIIKGSLIYFILLSYWSLNLKYQPFISARLNQLDYQTTIICEVSIIIGIALNMGYEEQFFNLSILFFFTLLIINIFILTKLLIYIFNAYMNEMEKTVDLIKSKIHQSLPLRLKMNHFCLRILRPRIESRQRAKQNFQKLKLAFKKFQAKKKQSVNVFLYNSLNSQQTSQRINTFTNREIKQSQFHLLSQVKSQSPRD</sequence>
<keyword evidence="2" id="KW-0732">Signal</keyword>
<organism evidence="3 4">
    <name type="scientific">Paramecium sonneborni</name>
    <dbReference type="NCBI Taxonomy" id="65129"/>
    <lineage>
        <taxon>Eukaryota</taxon>
        <taxon>Sar</taxon>
        <taxon>Alveolata</taxon>
        <taxon>Ciliophora</taxon>
        <taxon>Intramacronucleata</taxon>
        <taxon>Oligohymenophorea</taxon>
        <taxon>Peniculida</taxon>
        <taxon>Parameciidae</taxon>
        <taxon>Paramecium</taxon>
    </lineage>
</organism>
<proteinExistence type="predicted"/>
<comment type="caution">
    <text evidence="3">The sequence shown here is derived from an EMBL/GenBank/DDBJ whole genome shotgun (WGS) entry which is preliminary data.</text>
</comment>
<reference evidence="3" key="1">
    <citation type="submission" date="2021-01" db="EMBL/GenBank/DDBJ databases">
        <authorList>
            <consortium name="Genoscope - CEA"/>
            <person name="William W."/>
        </authorList>
    </citation>
    <scope>NUCLEOTIDE SEQUENCE</scope>
</reference>
<feature type="transmembrane region" description="Helical" evidence="1">
    <location>
        <begin position="2915"/>
        <end position="2940"/>
    </location>
</feature>
<dbReference type="PANTHER" id="PTHR11319">
    <property type="entry name" value="G PROTEIN-COUPLED RECEPTOR-RELATED"/>
    <property type="match status" value="1"/>
</dbReference>
<protein>
    <recommendedName>
        <fullName evidence="5">Transmembrane protein</fullName>
    </recommendedName>
</protein>
<dbReference type="CDD" id="cd00064">
    <property type="entry name" value="FU"/>
    <property type="match status" value="2"/>
</dbReference>
<dbReference type="InterPro" id="IPR006212">
    <property type="entry name" value="Furin_repeat"/>
</dbReference>
<evidence type="ECO:0000313" key="4">
    <source>
        <dbReference type="Proteomes" id="UP000692954"/>
    </source>
</evidence>
<evidence type="ECO:0000313" key="3">
    <source>
        <dbReference type="EMBL" id="CAD8114528.1"/>
    </source>
</evidence>
<name>A0A8S1QF52_9CILI</name>
<feature type="signal peptide" evidence="2">
    <location>
        <begin position="1"/>
        <end position="15"/>
    </location>
</feature>
<dbReference type="OrthoDB" id="306881at2759"/>
<gene>
    <name evidence="3" type="ORF">PSON_ATCC_30995.1.T1060055</name>
</gene>
<dbReference type="Proteomes" id="UP000692954">
    <property type="component" value="Unassembled WGS sequence"/>
</dbReference>
<evidence type="ECO:0000256" key="1">
    <source>
        <dbReference type="SAM" id="Phobius"/>
    </source>
</evidence>
<evidence type="ECO:0008006" key="5">
    <source>
        <dbReference type="Google" id="ProtNLM"/>
    </source>
</evidence>
<keyword evidence="1" id="KW-1133">Transmembrane helix</keyword>
<feature type="transmembrane region" description="Helical" evidence="1">
    <location>
        <begin position="2855"/>
        <end position="2872"/>
    </location>
</feature>
<keyword evidence="1" id="KW-0472">Membrane</keyword>
<evidence type="ECO:0000256" key="2">
    <source>
        <dbReference type="SAM" id="SignalP"/>
    </source>
</evidence>
<keyword evidence="4" id="KW-1185">Reference proteome</keyword>
<dbReference type="PANTHER" id="PTHR11319:SF35">
    <property type="entry name" value="OUTER MEMBRANE PROTEIN PMPC-RELATED"/>
    <property type="match status" value="1"/>
</dbReference>
<feature type="transmembrane region" description="Helical" evidence="1">
    <location>
        <begin position="2695"/>
        <end position="2716"/>
    </location>
</feature>
<accession>A0A8S1QF52</accession>
<feature type="transmembrane region" description="Helical" evidence="1">
    <location>
        <begin position="2779"/>
        <end position="2804"/>
    </location>
</feature>
<feature type="chain" id="PRO_5035899980" description="Transmembrane protein" evidence="2">
    <location>
        <begin position="16"/>
        <end position="3051"/>
    </location>
</feature>